<keyword evidence="3" id="KW-1185">Reference proteome</keyword>
<dbReference type="PANTHER" id="PTHR43139:SF52">
    <property type="entry name" value="SI:DKEY-122A22.2"/>
    <property type="match status" value="1"/>
</dbReference>
<dbReference type="InterPro" id="IPR052370">
    <property type="entry name" value="Meta-cleavage_hydrolase"/>
</dbReference>
<dbReference type="OrthoDB" id="6431331at2759"/>
<feature type="domain" description="AB hydrolase-1" evidence="1">
    <location>
        <begin position="56"/>
        <end position="289"/>
    </location>
</feature>
<evidence type="ECO:0000259" key="1">
    <source>
        <dbReference type="Pfam" id="PF00561"/>
    </source>
</evidence>
<dbReference type="PANTHER" id="PTHR43139">
    <property type="entry name" value="SI:DKEY-122A22.2"/>
    <property type="match status" value="1"/>
</dbReference>
<dbReference type="Proteomes" id="UP000316621">
    <property type="component" value="Chromosome 5"/>
</dbReference>
<accession>A0A4Y7JU37</accession>
<gene>
    <name evidence="2" type="ORF">C5167_025846</name>
</gene>
<dbReference type="EMBL" id="CM010719">
    <property type="protein sequence ID" value="RZC64076.1"/>
    <property type="molecule type" value="Genomic_DNA"/>
</dbReference>
<dbReference type="InterPro" id="IPR029058">
    <property type="entry name" value="AB_hydrolase_fold"/>
</dbReference>
<dbReference type="STRING" id="3469.A0A4Y7JU37"/>
<dbReference type="Gene3D" id="3.40.50.1820">
    <property type="entry name" value="alpha/beta hydrolase"/>
    <property type="match status" value="1"/>
</dbReference>
<name>A0A4Y7JU37_PAPSO</name>
<organism evidence="2 3">
    <name type="scientific">Papaver somniferum</name>
    <name type="common">Opium poppy</name>
    <dbReference type="NCBI Taxonomy" id="3469"/>
    <lineage>
        <taxon>Eukaryota</taxon>
        <taxon>Viridiplantae</taxon>
        <taxon>Streptophyta</taxon>
        <taxon>Embryophyta</taxon>
        <taxon>Tracheophyta</taxon>
        <taxon>Spermatophyta</taxon>
        <taxon>Magnoliopsida</taxon>
        <taxon>Ranunculales</taxon>
        <taxon>Papaveraceae</taxon>
        <taxon>Papaveroideae</taxon>
        <taxon>Papaver</taxon>
    </lineage>
</organism>
<proteinExistence type="predicted"/>
<dbReference type="PRINTS" id="PR00111">
    <property type="entry name" value="ABHYDROLASE"/>
</dbReference>
<protein>
    <recommendedName>
        <fullName evidence="1">AB hydrolase-1 domain-containing protein</fullName>
    </recommendedName>
</protein>
<dbReference type="SUPFAM" id="SSF53474">
    <property type="entry name" value="alpha/beta-Hydrolases"/>
    <property type="match status" value="1"/>
</dbReference>
<dbReference type="InterPro" id="IPR000073">
    <property type="entry name" value="AB_hydrolase_1"/>
</dbReference>
<reference evidence="2 3" key="1">
    <citation type="journal article" date="2018" name="Science">
        <title>The opium poppy genome and morphinan production.</title>
        <authorList>
            <person name="Guo L."/>
            <person name="Winzer T."/>
            <person name="Yang X."/>
            <person name="Li Y."/>
            <person name="Ning Z."/>
            <person name="He Z."/>
            <person name="Teodor R."/>
            <person name="Lu Y."/>
            <person name="Bowser T.A."/>
            <person name="Graham I.A."/>
            <person name="Ye K."/>
        </authorList>
    </citation>
    <scope>NUCLEOTIDE SEQUENCE [LARGE SCALE GENOMIC DNA]</scope>
    <source>
        <strain evidence="3">cv. HN1</strain>
        <tissue evidence="2">Leaves</tissue>
    </source>
</reference>
<dbReference type="Gramene" id="RZC64076">
    <property type="protein sequence ID" value="RZC64076"/>
    <property type="gene ID" value="C5167_025846"/>
</dbReference>
<evidence type="ECO:0000313" key="2">
    <source>
        <dbReference type="EMBL" id="RZC64076.1"/>
    </source>
</evidence>
<evidence type="ECO:0000313" key="3">
    <source>
        <dbReference type="Proteomes" id="UP000316621"/>
    </source>
</evidence>
<dbReference type="Pfam" id="PF00561">
    <property type="entry name" value="Abhydrolase_1"/>
    <property type="match status" value="1"/>
</dbReference>
<dbReference type="OMA" id="HYWAHPS"/>
<dbReference type="AlphaFoldDB" id="A0A4Y7JU37"/>
<sequence length="303" mass="34616">MESSTSCFSLVSFEEKFHRRTFKSSNLSPQTINIDSETTINVWAPNKSSKATVFKPSLVLLHGFAFNPLWNWCNQVKFLSNHFCLYIPELIFTGKSTTTSSERTEIFQAVSIGKVMDHLGVKTYSVVGSSYGGFVAYHMARLFPEKIEKVVIANSAINMRLKDNEELLKKINFEKIEDLLLPVKASQLRMLLSLTYYKPPFSPDFLLKDIIKTTMSDREENLQLLKGLTIGKSNTVEISILQQQVLIIWGEYDGLFPVEKAYELKELLGEKVSLEVIKKTSHEPMLENPKLFNDIIMKFVTDH</sequence>